<evidence type="ECO:0000256" key="5">
    <source>
        <dbReference type="ARBA" id="ARBA00022692"/>
    </source>
</evidence>
<feature type="transmembrane region" description="Helical" evidence="9">
    <location>
        <begin position="176"/>
        <end position="198"/>
    </location>
</feature>
<dbReference type="Pfam" id="PF00860">
    <property type="entry name" value="Xan_ur_permease"/>
    <property type="match status" value="1"/>
</dbReference>
<feature type="transmembrane region" description="Helical" evidence="9">
    <location>
        <begin position="148"/>
        <end position="170"/>
    </location>
</feature>
<dbReference type="NCBIfam" id="TIGR03173">
    <property type="entry name" value="pbuX"/>
    <property type="match status" value="1"/>
</dbReference>
<comment type="subcellular location">
    <subcellularLocation>
        <location evidence="1">Cell membrane</location>
        <topology evidence="1">Multi-pass membrane protein</topology>
    </subcellularLocation>
</comment>
<feature type="transmembrane region" description="Helical" evidence="9">
    <location>
        <begin position="210"/>
        <end position="230"/>
    </location>
</feature>
<evidence type="ECO:0000256" key="1">
    <source>
        <dbReference type="ARBA" id="ARBA00004651"/>
    </source>
</evidence>
<keyword evidence="5 9" id="KW-0812">Transmembrane</keyword>
<keyword evidence="6 9" id="KW-1133">Transmembrane helix</keyword>
<evidence type="ECO:0000256" key="3">
    <source>
        <dbReference type="ARBA" id="ARBA00022448"/>
    </source>
</evidence>
<keyword evidence="3" id="KW-0813">Transport</keyword>
<dbReference type="NCBIfam" id="TIGR00801">
    <property type="entry name" value="ncs2"/>
    <property type="match status" value="1"/>
</dbReference>
<dbReference type="eggNOG" id="COG2233">
    <property type="taxonomic scope" value="Bacteria"/>
</dbReference>
<feature type="compositionally biased region" description="Polar residues" evidence="8">
    <location>
        <begin position="30"/>
        <end position="49"/>
    </location>
</feature>
<feature type="compositionally biased region" description="Polar residues" evidence="8">
    <location>
        <begin position="1"/>
        <end position="10"/>
    </location>
</feature>
<evidence type="ECO:0000256" key="2">
    <source>
        <dbReference type="ARBA" id="ARBA00008821"/>
    </source>
</evidence>
<dbReference type="EMBL" id="JGYK01000001">
    <property type="protein sequence ID" value="KFI39920.1"/>
    <property type="molecule type" value="Genomic_DNA"/>
</dbReference>
<feature type="transmembrane region" description="Helical" evidence="9">
    <location>
        <begin position="388"/>
        <end position="409"/>
    </location>
</feature>
<feature type="transmembrane region" description="Helical" evidence="9">
    <location>
        <begin position="97"/>
        <end position="117"/>
    </location>
</feature>
<dbReference type="PANTHER" id="PTHR42810">
    <property type="entry name" value="PURINE PERMEASE C1399.01C-RELATED"/>
    <property type="match status" value="1"/>
</dbReference>
<keyword evidence="7 9" id="KW-0472">Membrane</keyword>
<sequence length="483" mass="50374">MSATPQQQTDSTERAAQAESAPEAKRGRTSAPSAQGGIQSPEQDQTSPLTSLNGKISFWRGLPFGLQHVMAMFVANLAPIFLVAAAAKMPPDQSAMVIQNGLLVAGLGTCLQLYPLWKVGGRLPMVTGISFTYVAAAVSIVSHQGYGVVVGAVMVGGLVELILGLTANWWRRFVPPIVSAVVVTSIGFSLLSVGAQSFGGGAGAKDFGSWQNLTLATISLVACLGFQLLTRGTAKQLSVLFGLVIGYAVALAMGMVNFSGFQHLQVVSLPRVMPFKPEFDAGAIISFALLYVVSSVEVIGDTTALCRVGLDRTPSDREMSGAIAGDGAISIVSGFFGCLPLTSFAQNIGLVAMTKVVNRKVIFSGGLLLVLASFVPGIAAVFNSLPQAVLGGCTIMMFGNIILSGFQMIAEAGFSQRNITIAALSLTVGIGFTQVHEIFAAFPPLFQSIFSTNCIAVAFVVAVIANLALPSEEHFIVSSKGKD</sequence>
<feature type="transmembrane region" description="Helical" evidence="9">
    <location>
        <begin position="279"/>
        <end position="299"/>
    </location>
</feature>
<evidence type="ECO:0000313" key="11">
    <source>
        <dbReference type="Proteomes" id="UP000029015"/>
    </source>
</evidence>
<name>A0A086Z070_9BIFI</name>
<dbReference type="PANTHER" id="PTHR42810:SF2">
    <property type="entry name" value="PURINE PERMEASE C1399.01C-RELATED"/>
    <property type="match status" value="1"/>
</dbReference>
<keyword evidence="11" id="KW-1185">Reference proteome</keyword>
<evidence type="ECO:0000256" key="4">
    <source>
        <dbReference type="ARBA" id="ARBA00022475"/>
    </source>
</evidence>
<feature type="transmembrane region" description="Helical" evidence="9">
    <location>
        <begin position="123"/>
        <end position="141"/>
    </location>
</feature>
<evidence type="ECO:0000256" key="9">
    <source>
        <dbReference type="SAM" id="Phobius"/>
    </source>
</evidence>
<feature type="transmembrane region" description="Helical" evidence="9">
    <location>
        <begin position="236"/>
        <end position="258"/>
    </location>
</feature>
<feature type="transmembrane region" description="Helical" evidence="9">
    <location>
        <begin position="361"/>
        <end position="382"/>
    </location>
</feature>
<reference evidence="10 11" key="1">
    <citation type="submission" date="2014-03" db="EMBL/GenBank/DDBJ databases">
        <title>Genomics of Bifidobacteria.</title>
        <authorList>
            <person name="Ventura M."/>
            <person name="Milani C."/>
            <person name="Lugli G.A."/>
        </authorList>
    </citation>
    <scope>NUCLEOTIDE SEQUENCE [LARGE SCALE GENOMIC DNA]</scope>
    <source>
        <strain evidence="10 11">DSM 22766</strain>
    </source>
</reference>
<dbReference type="Proteomes" id="UP000029015">
    <property type="component" value="Unassembled WGS sequence"/>
</dbReference>
<dbReference type="NCBIfam" id="NF037981">
    <property type="entry name" value="NCS2_1"/>
    <property type="match status" value="1"/>
</dbReference>
<organism evidence="10 11">
    <name type="scientific">Bifidobacterium actinocoloniiforme DSM 22766</name>
    <dbReference type="NCBI Taxonomy" id="1437605"/>
    <lineage>
        <taxon>Bacteria</taxon>
        <taxon>Bacillati</taxon>
        <taxon>Actinomycetota</taxon>
        <taxon>Actinomycetes</taxon>
        <taxon>Bifidobacteriales</taxon>
        <taxon>Bifidobacteriaceae</taxon>
        <taxon>Bifidobacterium</taxon>
    </lineage>
</organism>
<dbReference type="STRING" id="1437605.AB656_01715"/>
<evidence type="ECO:0000256" key="8">
    <source>
        <dbReference type="SAM" id="MobiDB-lite"/>
    </source>
</evidence>
<dbReference type="GO" id="GO:0042907">
    <property type="term" value="F:xanthine transmembrane transporter activity"/>
    <property type="evidence" value="ECO:0007669"/>
    <property type="project" value="TreeGrafter"/>
</dbReference>
<feature type="transmembrane region" description="Helical" evidence="9">
    <location>
        <begin position="448"/>
        <end position="469"/>
    </location>
</feature>
<dbReference type="AlphaFoldDB" id="A0A086Z070"/>
<dbReference type="PROSITE" id="PS01116">
    <property type="entry name" value="XANTH_URACIL_PERMASE"/>
    <property type="match status" value="1"/>
</dbReference>
<evidence type="ECO:0000313" key="10">
    <source>
        <dbReference type="EMBL" id="KFI39920.1"/>
    </source>
</evidence>
<accession>A0A086Z070</accession>
<proteinExistence type="inferred from homology"/>
<feature type="transmembrane region" description="Helical" evidence="9">
    <location>
        <begin position="421"/>
        <end position="442"/>
    </location>
</feature>
<feature type="region of interest" description="Disordered" evidence="8">
    <location>
        <begin position="1"/>
        <end position="49"/>
    </location>
</feature>
<dbReference type="GO" id="GO:0005886">
    <property type="term" value="C:plasma membrane"/>
    <property type="evidence" value="ECO:0007669"/>
    <property type="project" value="UniProtKB-SubCell"/>
</dbReference>
<dbReference type="InterPro" id="IPR006043">
    <property type="entry name" value="NCS2"/>
</dbReference>
<evidence type="ECO:0000256" key="6">
    <source>
        <dbReference type="ARBA" id="ARBA00022989"/>
    </source>
</evidence>
<protein>
    <submittedName>
        <fullName evidence="10">Xanthine permease</fullName>
    </submittedName>
</protein>
<dbReference type="InterPro" id="IPR006042">
    <property type="entry name" value="Xan_ur_permease"/>
</dbReference>
<comment type="similarity">
    <text evidence="2">Belongs to the nucleobase:cation symporter-2 (NCS2) (TC 2.A.40) family.</text>
</comment>
<comment type="caution">
    <text evidence="10">The sequence shown here is derived from an EMBL/GenBank/DDBJ whole genome shotgun (WGS) entry which is preliminary data.</text>
</comment>
<dbReference type="InterPro" id="IPR017588">
    <property type="entry name" value="UacT-like"/>
</dbReference>
<keyword evidence="4" id="KW-1003">Cell membrane</keyword>
<gene>
    <name evidence="10" type="ORF">BACT_0621</name>
</gene>
<evidence type="ECO:0000256" key="7">
    <source>
        <dbReference type="ARBA" id="ARBA00023136"/>
    </source>
</evidence>
<feature type="transmembrane region" description="Helical" evidence="9">
    <location>
        <begin position="65"/>
        <end position="85"/>
    </location>
</feature>
<feature type="transmembrane region" description="Helical" evidence="9">
    <location>
        <begin position="319"/>
        <end position="341"/>
    </location>
</feature>